<sequence>LLRPIFSSLSWSNQLFVANMDALYFKVDHLKLLWSEYRIANENVDRDYSDHSEWARKKLQ</sequence>
<keyword evidence="2" id="KW-1185">Reference proteome</keyword>
<organism evidence="1 2">
    <name type="scientific">Scutellospora calospora</name>
    <dbReference type="NCBI Taxonomy" id="85575"/>
    <lineage>
        <taxon>Eukaryota</taxon>
        <taxon>Fungi</taxon>
        <taxon>Fungi incertae sedis</taxon>
        <taxon>Mucoromycota</taxon>
        <taxon>Glomeromycotina</taxon>
        <taxon>Glomeromycetes</taxon>
        <taxon>Diversisporales</taxon>
        <taxon>Gigasporaceae</taxon>
        <taxon>Scutellospora</taxon>
    </lineage>
</organism>
<dbReference type="EMBL" id="CAJVPM010024189">
    <property type="protein sequence ID" value="CAG8652605.1"/>
    <property type="molecule type" value="Genomic_DNA"/>
</dbReference>
<dbReference type="Proteomes" id="UP000789860">
    <property type="component" value="Unassembled WGS sequence"/>
</dbReference>
<name>A0ACA9NEL2_9GLOM</name>
<feature type="non-terminal residue" evidence="1">
    <location>
        <position position="60"/>
    </location>
</feature>
<evidence type="ECO:0000313" key="1">
    <source>
        <dbReference type="EMBL" id="CAG8652605.1"/>
    </source>
</evidence>
<gene>
    <name evidence="1" type="ORF">SCALOS_LOCUS8718</name>
</gene>
<evidence type="ECO:0000313" key="2">
    <source>
        <dbReference type="Proteomes" id="UP000789860"/>
    </source>
</evidence>
<reference evidence="1" key="1">
    <citation type="submission" date="2021-06" db="EMBL/GenBank/DDBJ databases">
        <authorList>
            <person name="Kallberg Y."/>
            <person name="Tangrot J."/>
            <person name="Rosling A."/>
        </authorList>
    </citation>
    <scope>NUCLEOTIDE SEQUENCE</scope>
    <source>
        <strain evidence="1">AU212A</strain>
    </source>
</reference>
<accession>A0ACA9NEL2</accession>
<protein>
    <submittedName>
        <fullName evidence="1">10231_t:CDS:1</fullName>
    </submittedName>
</protein>
<comment type="caution">
    <text evidence="1">The sequence shown here is derived from an EMBL/GenBank/DDBJ whole genome shotgun (WGS) entry which is preliminary data.</text>
</comment>
<proteinExistence type="predicted"/>
<feature type="non-terminal residue" evidence="1">
    <location>
        <position position="1"/>
    </location>
</feature>